<dbReference type="Gene3D" id="3.55.50.30">
    <property type="match status" value="1"/>
</dbReference>
<name>A0ABW5IU96_9FLAO</name>
<evidence type="ECO:0000259" key="3">
    <source>
        <dbReference type="Pfam" id="PF16344"/>
    </source>
</evidence>
<keyword evidence="5" id="KW-1185">Reference proteome</keyword>
<keyword evidence="1" id="KW-0472">Membrane</keyword>
<evidence type="ECO:0000313" key="5">
    <source>
        <dbReference type="Proteomes" id="UP001597468"/>
    </source>
</evidence>
<dbReference type="PANTHER" id="PTHR30273:SF2">
    <property type="entry name" value="PROTEIN FECR"/>
    <property type="match status" value="1"/>
</dbReference>
<dbReference type="Pfam" id="PF04773">
    <property type="entry name" value="FecR"/>
    <property type="match status" value="1"/>
</dbReference>
<dbReference type="PANTHER" id="PTHR30273">
    <property type="entry name" value="PERIPLASMIC SIGNAL SENSOR AND SIGMA FACTOR ACTIVATOR FECR-RELATED"/>
    <property type="match status" value="1"/>
</dbReference>
<evidence type="ECO:0000313" key="4">
    <source>
        <dbReference type="EMBL" id="MFD2517003.1"/>
    </source>
</evidence>
<evidence type="ECO:0000256" key="1">
    <source>
        <dbReference type="SAM" id="Phobius"/>
    </source>
</evidence>
<accession>A0ABW5IU96</accession>
<evidence type="ECO:0000259" key="2">
    <source>
        <dbReference type="Pfam" id="PF04773"/>
    </source>
</evidence>
<comment type="caution">
    <text evidence="4">The sequence shown here is derived from an EMBL/GenBank/DDBJ whole genome shotgun (WGS) entry which is preliminary data.</text>
</comment>
<proteinExistence type="predicted"/>
<feature type="domain" description="FecR protein" evidence="2">
    <location>
        <begin position="88"/>
        <end position="171"/>
    </location>
</feature>
<dbReference type="Pfam" id="PF16344">
    <property type="entry name" value="FecR_C"/>
    <property type="match status" value="1"/>
</dbReference>
<sequence>MRNSDQEITKTIEEAWDSEYKEVSEKAIDDSWATFRSKLPQERRKKDRIKLYKFYGAAAVFVALVAGYLFFSLYNPTAHIYNEALADKEIILPDGTLVLLKHKSSISYPENFRNRDVKLTGEAFFDVVRDTLRRFQVKTEATTTTVLGTSFNVKAEEGFDDTQVTLFTGRVLVSVKDRAESWALIPGESFVYKKGRASVERFETILSFEAGNKFIDVNYVKLDKVLDFLEERYGYEFDMETIPVNKRVTLRINESDSLEQILNVLSIINNTNYEMNPTEKKVKLFKKKKESATIK</sequence>
<dbReference type="EMBL" id="JBHULT010000006">
    <property type="protein sequence ID" value="MFD2517003.1"/>
    <property type="molecule type" value="Genomic_DNA"/>
</dbReference>
<dbReference type="RefSeq" id="WP_380748633.1">
    <property type="nucleotide sequence ID" value="NZ_JBHULT010000006.1"/>
</dbReference>
<gene>
    <name evidence="4" type="ORF">ACFSTG_03785</name>
</gene>
<protein>
    <submittedName>
        <fullName evidence="4">FecR family protein</fullName>
    </submittedName>
</protein>
<reference evidence="5" key="1">
    <citation type="journal article" date="2019" name="Int. J. Syst. Evol. Microbiol.">
        <title>The Global Catalogue of Microorganisms (GCM) 10K type strain sequencing project: providing services to taxonomists for standard genome sequencing and annotation.</title>
        <authorList>
            <consortium name="The Broad Institute Genomics Platform"/>
            <consortium name="The Broad Institute Genome Sequencing Center for Infectious Disease"/>
            <person name="Wu L."/>
            <person name="Ma J."/>
        </authorList>
    </citation>
    <scope>NUCLEOTIDE SEQUENCE [LARGE SCALE GENOMIC DNA]</scope>
    <source>
        <strain evidence="5">KCTC 42585</strain>
    </source>
</reference>
<feature type="domain" description="Protein FecR C-terminal" evidence="3">
    <location>
        <begin position="220"/>
        <end position="276"/>
    </location>
</feature>
<dbReference type="PIRSF" id="PIRSF018266">
    <property type="entry name" value="FecR"/>
    <property type="match status" value="1"/>
</dbReference>
<feature type="transmembrane region" description="Helical" evidence="1">
    <location>
        <begin position="54"/>
        <end position="74"/>
    </location>
</feature>
<dbReference type="Gene3D" id="2.60.120.1440">
    <property type="match status" value="1"/>
</dbReference>
<keyword evidence="1" id="KW-0812">Transmembrane</keyword>
<dbReference type="InterPro" id="IPR032508">
    <property type="entry name" value="FecR_C"/>
</dbReference>
<dbReference type="InterPro" id="IPR006860">
    <property type="entry name" value="FecR"/>
</dbReference>
<dbReference type="Proteomes" id="UP001597468">
    <property type="component" value="Unassembled WGS sequence"/>
</dbReference>
<dbReference type="InterPro" id="IPR012373">
    <property type="entry name" value="Ferrdict_sens_TM"/>
</dbReference>
<keyword evidence="1" id="KW-1133">Transmembrane helix</keyword>
<organism evidence="4 5">
    <name type="scientific">Salinimicrobium flavum</name>
    <dbReference type="NCBI Taxonomy" id="1737065"/>
    <lineage>
        <taxon>Bacteria</taxon>
        <taxon>Pseudomonadati</taxon>
        <taxon>Bacteroidota</taxon>
        <taxon>Flavobacteriia</taxon>
        <taxon>Flavobacteriales</taxon>
        <taxon>Flavobacteriaceae</taxon>
        <taxon>Salinimicrobium</taxon>
    </lineage>
</organism>